<reference evidence="6" key="2">
    <citation type="submission" date="2012-11" db="EMBL/GenBank/DDBJ databases">
        <authorList>
            <person name="Kuo A."/>
            <person name="Curtis B.A."/>
            <person name="Tanifuji G."/>
            <person name="Burki F."/>
            <person name="Gruber A."/>
            <person name="Irimia M."/>
            <person name="Maruyama S."/>
            <person name="Arias M.C."/>
            <person name="Ball S.G."/>
            <person name="Gile G.H."/>
            <person name="Hirakawa Y."/>
            <person name="Hopkins J.F."/>
            <person name="Rensing S.A."/>
            <person name="Schmutz J."/>
            <person name="Symeonidi A."/>
            <person name="Elias M."/>
            <person name="Eveleigh R.J."/>
            <person name="Herman E.K."/>
            <person name="Klute M.J."/>
            <person name="Nakayama T."/>
            <person name="Obornik M."/>
            <person name="Reyes-Prieto A."/>
            <person name="Armbrust E.V."/>
            <person name="Aves S.J."/>
            <person name="Beiko R.G."/>
            <person name="Coutinho P."/>
            <person name="Dacks J.B."/>
            <person name="Durnford D.G."/>
            <person name="Fast N.M."/>
            <person name="Green B.R."/>
            <person name="Grisdale C."/>
            <person name="Hempe F."/>
            <person name="Henrissat B."/>
            <person name="Hoppner M.P."/>
            <person name="Ishida K.-I."/>
            <person name="Kim E."/>
            <person name="Koreny L."/>
            <person name="Kroth P.G."/>
            <person name="Liu Y."/>
            <person name="Malik S.-B."/>
            <person name="Maier U.G."/>
            <person name="McRose D."/>
            <person name="Mock T."/>
            <person name="Neilson J.A."/>
            <person name="Onodera N.T."/>
            <person name="Poole A.M."/>
            <person name="Pritham E.J."/>
            <person name="Richards T.A."/>
            <person name="Rocap G."/>
            <person name="Roy S.W."/>
            <person name="Sarai C."/>
            <person name="Schaack S."/>
            <person name="Shirato S."/>
            <person name="Slamovits C.H."/>
            <person name="Spencer D.F."/>
            <person name="Suzuki S."/>
            <person name="Worden A.Z."/>
            <person name="Zauner S."/>
            <person name="Barry K."/>
            <person name="Bell C."/>
            <person name="Bharti A.K."/>
            <person name="Crow J.A."/>
            <person name="Grimwood J."/>
            <person name="Kramer R."/>
            <person name="Lindquist E."/>
            <person name="Lucas S."/>
            <person name="Salamov A."/>
            <person name="McFadden G.I."/>
            <person name="Lane C.E."/>
            <person name="Keeling P.J."/>
            <person name="Gray M.W."/>
            <person name="Grigoriev I.V."/>
            <person name="Archibald J.M."/>
        </authorList>
    </citation>
    <scope>NUCLEOTIDE SEQUENCE</scope>
    <source>
        <strain evidence="6">CCMP2712</strain>
    </source>
</reference>
<gene>
    <name evidence="4" type="ORF">GUITHDRAFT_166789</name>
</gene>
<dbReference type="Pfam" id="PF00397">
    <property type="entry name" value="WW"/>
    <property type="match status" value="1"/>
</dbReference>
<dbReference type="GO" id="GO:0005524">
    <property type="term" value="F:ATP binding"/>
    <property type="evidence" value="ECO:0007669"/>
    <property type="project" value="InterPro"/>
</dbReference>
<feature type="compositionally biased region" description="Basic and acidic residues" evidence="1">
    <location>
        <begin position="18"/>
        <end position="27"/>
    </location>
</feature>
<dbReference type="Gene3D" id="1.10.510.10">
    <property type="entry name" value="Transferase(Phosphotransferase) domain 1"/>
    <property type="match status" value="1"/>
</dbReference>
<evidence type="ECO:0000259" key="3">
    <source>
        <dbReference type="PROSITE" id="PS50020"/>
    </source>
</evidence>
<evidence type="ECO:0000259" key="2">
    <source>
        <dbReference type="PROSITE" id="PS50011"/>
    </source>
</evidence>
<dbReference type="SUPFAM" id="SSF51045">
    <property type="entry name" value="WW domain"/>
    <property type="match status" value="1"/>
</dbReference>
<dbReference type="InterPro" id="IPR011009">
    <property type="entry name" value="Kinase-like_dom_sf"/>
</dbReference>
<dbReference type="PROSITE" id="PS00108">
    <property type="entry name" value="PROTEIN_KINASE_ST"/>
    <property type="match status" value="1"/>
</dbReference>
<dbReference type="CDD" id="cd00201">
    <property type="entry name" value="WW"/>
    <property type="match status" value="1"/>
</dbReference>
<reference evidence="5" key="3">
    <citation type="submission" date="2015-06" db="UniProtKB">
        <authorList>
            <consortium name="EnsemblProtists"/>
        </authorList>
    </citation>
    <scope>IDENTIFICATION</scope>
</reference>
<dbReference type="InterPro" id="IPR036020">
    <property type="entry name" value="WW_dom_sf"/>
</dbReference>
<dbReference type="PANTHER" id="PTHR44167:SF24">
    <property type="entry name" value="SERINE_THREONINE-PROTEIN KINASE CHK2"/>
    <property type="match status" value="1"/>
</dbReference>
<evidence type="ECO:0008006" key="7">
    <source>
        <dbReference type="Google" id="ProtNLM"/>
    </source>
</evidence>
<dbReference type="InterPro" id="IPR008271">
    <property type="entry name" value="Ser/Thr_kinase_AS"/>
</dbReference>
<dbReference type="Gene3D" id="2.20.70.10">
    <property type="match status" value="1"/>
</dbReference>
<dbReference type="EMBL" id="JH993221">
    <property type="protein sequence ID" value="EKX31984.1"/>
    <property type="molecule type" value="Genomic_DNA"/>
</dbReference>
<dbReference type="PROSITE" id="PS50020">
    <property type="entry name" value="WW_DOMAIN_2"/>
    <property type="match status" value="1"/>
</dbReference>
<dbReference type="GO" id="GO:0004674">
    <property type="term" value="F:protein serine/threonine kinase activity"/>
    <property type="evidence" value="ECO:0007669"/>
    <property type="project" value="TreeGrafter"/>
</dbReference>
<dbReference type="InterPro" id="IPR001202">
    <property type="entry name" value="WW_dom"/>
</dbReference>
<dbReference type="RefSeq" id="XP_005818964.1">
    <property type="nucleotide sequence ID" value="XM_005818907.1"/>
</dbReference>
<feature type="domain" description="Protein kinase" evidence="2">
    <location>
        <begin position="126"/>
        <end position="456"/>
    </location>
</feature>
<keyword evidence="6" id="KW-1185">Reference proteome</keyword>
<dbReference type="AlphaFoldDB" id="L1I7V5"/>
<dbReference type="GeneID" id="17288712"/>
<evidence type="ECO:0000313" key="5">
    <source>
        <dbReference type="EnsemblProtists" id="EKX31984"/>
    </source>
</evidence>
<name>L1I7V5_GUITC</name>
<evidence type="ECO:0000313" key="6">
    <source>
        <dbReference type="Proteomes" id="UP000011087"/>
    </source>
</evidence>
<dbReference type="eggNOG" id="KOG0594">
    <property type="taxonomic scope" value="Eukaryota"/>
</dbReference>
<accession>L1I7V5</accession>
<reference evidence="4 6" key="1">
    <citation type="journal article" date="2012" name="Nature">
        <title>Algal genomes reveal evolutionary mosaicism and the fate of nucleomorphs.</title>
        <authorList>
            <consortium name="DOE Joint Genome Institute"/>
            <person name="Curtis B.A."/>
            <person name="Tanifuji G."/>
            <person name="Burki F."/>
            <person name="Gruber A."/>
            <person name="Irimia M."/>
            <person name="Maruyama S."/>
            <person name="Arias M.C."/>
            <person name="Ball S.G."/>
            <person name="Gile G.H."/>
            <person name="Hirakawa Y."/>
            <person name="Hopkins J.F."/>
            <person name="Kuo A."/>
            <person name="Rensing S.A."/>
            <person name="Schmutz J."/>
            <person name="Symeonidi A."/>
            <person name="Elias M."/>
            <person name="Eveleigh R.J."/>
            <person name="Herman E.K."/>
            <person name="Klute M.J."/>
            <person name="Nakayama T."/>
            <person name="Obornik M."/>
            <person name="Reyes-Prieto A."/>
            <person name="Armbrust E.V."/>
            <person name="Aves S.J."/>
            <person name="Beiko R.G."/>
            <person name="Coutinho P."/>
            <person name="Dacks J.B."/>
            <person name="Durnford D.G."/>
            <person name="Fast N.M."/>
            <person name="Green B.R."/>
            <person name="Grisdale C.J."/>
            <person name="Hempel F."/>
            <person name="Henrissat B."/>
            <person name="Hoppner M.P."/>
            <person name="Ishida K."/>
            <person name="Kim E."/>
            <person name="Koreny L."/>
            <person name="Kroth P.G."/>
            <person name="Liu Y."/>
            <person name="Malik S.B."/>
            <person name="Maier U.G."/>
            <person name="McRose D."/>
            <person name="Mock T."/>
            <person name="Neilson J.A."/>
            <person name="Onodera N.T."/>
            <person name="Poole A.M."/>
            <person name="Pritham E.J."/>
            <person name="Richards T.A."/>
            <person name="Rocap G."/>
            <person name="Roy S.W."/>
            <person name="Sarai C."/>
            <person name="Schaack S."/>
            <person name="Shirato S."/>
            <person name="Slamovits C.H."/>
            <person name="Spencer D.F."/>
            <person name="Suzuki S."/>
            <person name="Worden A.Z."/>
            <person name="Zauner S."/>
            <person name="Barry K."/>
            <person name="Bell C."/>
            <person name="Bharti A.K."/>
            <person name="Crow J.A."/>
            <person name="Grimwood J."/>
            <person name="Kramer R."/>
            <person name="Lindquist E."/>
            <person name="Lucas S."/>
            <person name="Salamov A."/>
            <person name="McFadden G.I."/>
            <person name="Lane C.E."/>
            <person name="Keeling P.J."/>
            <person name="Gray M.W."/>
            <person name="Grigoriev I.V."/>
            <person name="Archibald J.M."/>
        </authorList>
    </citation>
    <scope>NUCLEOTIDE SEQUENCE</scope>
    <source>
        <strain evidence="4 6">CCMP2712</strain>
    </source>
</reference>
<dbReference type="GO" id="GO:0005634">
    <property type="term" value="C:nucleus"/>
    <property type="evidence" value="ECO:0007669"/>
    <property type="project" value="TreeGrafter"/>
</dbReference>
<organism evidence="4">
    <name type="scientific">Guillardia theta (strain CCMP2712)</name>
    <name type="common">Cryptophyte</name>
    <dbReference type="NCBI Taxonomy" id="905079"/>
    <lineage>
        <taxon>Eukaryota</taxon>
        <taxon>Cryptophyceae</taxon>
        <taxon>Pyrenomonadales</taxon>
        <taxon>Geminigeraceae</taxon>
        <taxon>Guillardia</taxon>
    </lineage>
</organism>
<dbReference type="SMART" id="SM00220">
    <property type="entry name" value="S_TKc"/>
    <property type="match status" value="1"/>
</dbReference>
<dbReference type="PANTHER" id="PTHR44167">
    <property type="entry name" value="OVARIAN-SPECIFIC SERINE/THREONINE-PROTEIN KINASE LOK-RELATED"/>
    <property type="match status" value="1"/>
</dbReference>
<evidence type="ECO:0000313" key="4">
    <source>
        <dbReference type="EMBL" id="EKX31984.1"/>
    </source>
</evidence>
<proteinExistence type="predicted"/>
<dbReference type="PaxDb" id="55529-EKX31984"/>
<dbReference type="PROSITE" id="PS50011">
    <property type="entry name" value="PROTEIN_KINASE_DOM"/>
    <property type="match status" value="1"/>
</dbReference>
<feature type="domain" description="WW" evidence="3">
    <location>
        <begin position="33"/>
        <end position="61"/>
    </location>
</feature>
<dbReference type="HOGENOM" id="CLU_503869_0_0_1"/>
<sequence>MGLFDMFKKDEDEDDPFWMKRDFRPTSRQDGTWEQYQDPATGDKYYFNTATQETIWEEEYQARYAPKPQPTLTKPKPSMTETIDRPTFGLPLWMQNKAKSDASRANEQQMAAGTLDAQRLTVTWRAGGGSNMQRGGFGYVFIGTYDTRTNPDAARKDIKVVVKLPNTDPDSIRAFQGETLINKKIASFGGIPGVADFLGTVDLTPIERQLPPGIGSKQGLVWSQVQGKTLDTFFDRGGGMSPILASTLDVRDTQPVKLKSGAVVYLKINLCKKVLGESLLPLAVLHDKGIIHRDLKPRNIMLVENDKLSPFRIIDFGSAVEKGKKPFMDDYTEIYAPPEAPDPDFFKPESYDIYTVGITALRVLMPSLVAGEKGIQTLGLVTTREIPSFNYDLRAWCENRANSKSASFDQQGLNAECKALLNTPDLLSLLSDMLQANAKARPSARECLQRLGPEWEARMAASKFTVGDNIPRQWSEGAQFVMGGGFFQIGEMCVVPRSDGSLKFGIVKNVNQRANTCDVMVEQTGAFQKDVSMALLGKMQL</sequence>
<dbReference type="SUPFAM" id="SSF56112">
    <property type="entry name" value="Protein kinase-like (PK-like)"/>
    <property type="match status" value="1"/>
</dbReference>
<dbReference type="Pfam" id="PF00069">
    <property type="entry name" value="Pkinase"/>
    <property type="match status" value="1"/>
</dbReference>
<dbReference type="GO" id="GO:0044773">
    <property type="term" value="P:mitotic DNA damage checkpoint signaling"/>
    <property type="evidence" value="ECO:0007669"/>
    <property type="project" value="TreeGrafter"/>
</dbReference>
<evidence type="ECO:0000256" key="1">
    <source>
        <dbReference type="SAM" id="MobiDB-lite"/>
    </source>
</evidence>
<feature type="region of interest" description="Disordered" evidence="1">
    <location>
        <begin position="18"/>
        <end position="39"/>
    </location>
</feature>
<protein>
    <recommendedName>
        <fullName evidence="7">Protein kinase domain-containing protein</fullName>
    </recommendedName>
</protein>
<dbReference type="EnsemblProtists" id="EKX31984">
    <property type="protein sequence ID" value="EKX31984"/>
    <property type="gene ID" value="GUITHDRAFT_166789"/>
</dbReference>
<dbReference type="Proteomes" id="UP000011087">
    <property type="component" value="Unassembled WGS sequence"/>
</dbReference>
<dbReference type="STRING" id="905079.L1I7V5"/>
<dbReference type="InterPro" id="IPR000719">
    <property type="entry name" value="Prot_kinase_dom"/>
</dbReference>
<dbReference type="OrthoDB" id="195748at2759"/>
<dbReference type="KEGG" id="gtt:GUITHDRAFT_166789"/>